<gene>
    <name evidence="3" type="ORF">ARMOST_02761</name>
</gene>
<keyword evidence="4" id="KW-1185">Reference proteome</keyword>
<dbReference type="AlphaFoldDB" id="A0A284QSK9"/>
<evidence type="ECO:0000313" key="3">
    <source>
        <dbReference type="EMBL" id="SJK99460.1"/>
    </source>
</evidence>
<name>A0A284QSK9_ARMOS</name>
<evidence type="ECO:0000313" key="4">
    <source>
        <dbReference type="Proteomes" id="UP000219338"/>
    </source>
</evidence>
<evidence type="ECO:0000256" key="1">
    <source>
        <dbReference type="SAM" id="MobiDB-lite"/>
    </source>
</evidence>
<feature type="region of interest" description="Disordered" evidence="1">
    <location>
        <begin position="1"/>
        <end position="31"/>
    </location>
</feature>
<feature type="compositionally biased region" description="Polar residues" evidence="1">
    <location>
        <begin position="19"/>
        <end position="31"/>
    </location>
</feature>
<dbReference type="Proteomes" id="UP000219338">
    <property type="component" value="Unassembled WGS sequence"/>
</dbReference>
<dbReference type="EMBL" id="FUEG01000002">
    <property type="protein sequence ID" value="SJK99460.1"/>
    <property type="molecule type" value="Genomic_DNA"/>
</dbReference>
<organism evidence="3 4">
    <name type="scientific">Armillaria ostoyae</name>
    <name type="common">Armillaria root rot fungus</name>
    <dbReference type="NCBI Taxonomy" id="47428"/>
    <lineage>
        <taxon>Eukaryota</taxon>
        <taxon>Fungi</taxon>
        <taxon>Dikarya</taxon>
        <taxon>Basidiomycota</taxon>
        <taxon>Agaricomycotina</taxon>
        <taxon>Agaricomycetes</taxon>
        <taxon>Agaricomycetidae</taxon>
        <taxon>Agaricales</taxon>
        <taxon>Marasmiineae</taxon>
        <taxon>Physalacriaceae</taxon>
        <taxon>Armillaria</taxon>
    </lineage>
</organism>
<protein>
    <submittedName>
        <fullName evidence="3">Uncharacterized protein</fullName>
    </submittedName>
</protein>
<sequence length="416" mass="47433">MGNPRANNDNKVSRLSAGGRTSTEATKGSRMPSSLNVFWDAATAGGFVFFLMYTLRKNAMHETNGIDFALHKGPRTFLLRDILPNIRRYLVPLLVLRINYHVTGHKFHRLRDSSTSMFISDFRRLETRYRFRPSPATITATDMPLSHETSALQLYATFLAINVCVFRIPSLESFARTLFGKPFDHSCCERDRRAYPRYAVQAMHIWLLETIDMDFHDEFLTTMFRTTMDFVLYGSVFNDISLDDTFRHGDPMRSYDIRPPARSFPMTSGKRVTPSLVTHFTYTREQRALSLILFGLGLVSFCSARNTKSGLGLVGNGDWRNKSDVWRSIVKPSLPLFTFNTSWGYPLESLLHSHQSSLRLPPLTLYASRLRAHAQFAQKSVETIMCTGNGRTINVNIGPLAMLMKETRPCWLSQAL</sequence>
<dbReference type="OrthoDB" id="10480096at2759"/>
<evidence type="ECO:0000256" key="2">
    <source>
        <dbReference type="SAM" id="Phobius"/>
    </source>
</evidence>
<feature type="compositionally biased region" description="Polar residues" evidence="1">
    <location>
        <begin position="1"/>
        <end position="10"/>
    </location>
</feature>
<keyword evidence="2" id="KW-0472">Membrane</keyword>
<feature type="transmembrane region" description="Helical" evidence="2">
    <location>
        <begin position="37"/>
        <end position="55"/>
    </location>
</feature>
<keyword evidence="2" id="KW-0812">Transmembrane</keyword>
<accession>A0A284QSK9</accession>
<reference evidence="4" key="1">
    <citation type="journal article" date="2017" name="Nat. Ecol. Evol.">
        <title>Genome expansion and lineage-specific genetic innovations in the forest pathogenic fungi Armillaria.</title>
        <authorList>
            <person name="Sipos G."/>
            <person name="Prasanna A.N."/>
            <person name="Walter M.C."/>
            <person name="O'Connor E."/>
            <person name="Balint B."/>
            <person name="Krizsan K."/>
            <person name="Kiss B."/>
            <person name="Hess J."/>
            <person name="Varga T."/>
            <person name="Slot J."/>
            <person name="Riley R."/>
            <person name="Boka B."/>
            <person name="Rigling D."/>
            <person name="Barry K."/>
            <person name="Lee J."/>
            <person name="Mihaltcheva S."/>
            <person name="LaButti K."/>
            <person name="Lipzen A."/>
            <person name="Waldron R."/>
            <person name="Moloney N.M."/>
            <person name="Sperisen C."/>
            <person name="Kredics L."/>
            <person name="Vagvoelgyi C."/>
            <person name="Patrignani A."/>
            <person name="Fitzpatrick D."/>
            <person name="Nagy I."/>
            <person name="Doyle S."/>
            <person name="Anderson J.B."/>
            <person name="Grigoriev I.V."/>
            <person name="Gueldener U."/>
            <person name="Muensterkoetter M."/>
            <person name="Nagy L.G."/>
        </authorList>
    </citation>
    <scope>NUCLEOTIDE SEQUENCE [LARGE SCALE GENOMIC DNA]</scope>
    <source>
        <strain evidence="4">C18/9</strain>
    </source>
</reference>
<keyword evidence="2" id="KW-1133">Transmembrane helix</keyword>
<proteinExistence type="predicted"/>